<dbReference type="EMBL" id="BMRE01000044">
    <property type="protein sequence ID" value="GGU68388.1"/>
    <property type="molecule type" value="Genomic_DNA"/>
</dbReference>
<dbReference type="Proteomes" id="UP000649573">
    <property type="component" value="Unassembled WGS sequence"/>
</dbReference>
<proteinExistence type="predicted"/>
<accession>A0ABQ2V4C7</accession>
<gene>
    <name evidence="2" type="ORF">GCM10010178_70270</name>
</gene>
<reference evidence="3" key="1">
    <citation type="journal article" date="2019" name="Int. J. Syst. Evol. Microbiol.">
        <title>The Global Catalogue of Microorganisms (GCM) 10K type strain sequencing project: providing services to taxonomists for standard genome sequencing and annotation.</title>
        <authorList>
            <consortium name="The Broad Institute Genomics Platform"/>
            <consortium name="The Broad Institute Genome Sequencing Center for Infectious Disease"/>
            <person name="Wu L."/>
            <person name="Ma J."/>
        </authorList>
    </citation>
    <scope>NUCLEOTIDE SEQUENCE [LARGE SCALE GENOMIC DNA]</scope>
    <source>
        <strain evidence="3">JCM 3296</strain>
    </source>
</reference>
<evidence type="ECO:0008006" key="4">
    <source>
        <dbReference type="Google" id="ProtNLM"/>
    </source>
</evidence>
<keyword evidence="1" id="KW-0732">Signal</keyword>
<comment type="caution">
    <text evidence="2">The sequence shown here is derived from an EMBL/GenBank/DDBJ whole genome shotgun (WGS) entry which is preliminary data.</text>
</comment>
<evidence type="ECO:0000313" key="3">
    <source>
        <dbReference type="Proteomes" id="UP000649573"/>
    </source>
</evidence>
<keyword evidence="3" id="KW-1185">Reference proteome</keyword>
<feature type="signal peptide" evidence="1">
    <location>
        <begin position="1"/>
        <end position="35"/>
    </location>
</feature>
<protein>
    <recommendedName>
        <fullName evidence="4">Secreted protein</fullName>
    </recommendedName>
</protein>
<sequence>MTSVISSIDGGGLVCCGAAAAAVAVPAVSASAAKAAPSTFGFPRIRIPSWFEMLRAVVRAGRKAFHGK</sequence>
<name>A0ABQ2V4C7_9PSEU</name>
<evidence type="ECO:0000313" key="2">
    <source>
        <dbReference type="EMBL" id="GGU68388.1"/>
    </source>
</evidence>
<organism evidence="2 3">
    <name type="scientific">Lentzea flava</name>
    <dbReference type="NCBI Taxonomy" id="103732"/>
    <lineage>
        <taxon>Bacteria</taxon>
        <taxon>Bacillati</taxon>
        <taxon>Actinomycetota</taxon>
        <taxon>Actinomycetes</taxon>
        <taxon>Pseudonocardiales</taxon>
        <taxon>Pseudonocardiaceae</taxon>
        <taxon>Lentzea</taxon>
    </lineage>
</organism>
<feature type="chain" id="PRO_5045945077" description="Secreted protein" evidence="1">
    <location>
        <begin position="36"/>
        <end position="68"/>
    </location>
</feature>
<evidence type="ECO:0000256" key="1">
    <source>
        <dbReference type="SAM" id="SignalP"/>
    </source>
</evidence>